<protein>
    <submittedName>
        <fullName evidence="1">4142_t:CDS:1</fullName>
    </submittedName>
</protein>
<keyword evidence="2" id="KW-1185">Reference proteome</keyword>
<comment type="caution">
    <text evidence="1">The sequence shown here is derived from an EMBL/GenBank/DDBJ whole genome shotgun (WGS) entry which is preliminary data.</text>
</comment>
<accession>A0ACA9MRA5</accession>
<feature type="non-terminal residue" evidence="1">
    <location>
        <position position="1"/>
    </location>
</feature>
<dbReference type="Proteomes" id="UP000789525">
    <property type="component" value="Unassembled WGS sequence"/>
</dbReference>
<proteinExistence type="predicted"/>
<gene>
    <name evidence="1" type="ORF">ACOLOM_LOCUS6826</name>
</gene>
<name>A0ACA9MRA5_9GLOM</name>
<organism evidence="1 2">
    <name type="scientific">Acaulospora colombiana</name>
    <dbReference type="NCBI Taxonomy" id="27376"/>
    <lineage>
        <taxon>Eukaryota</taxon>
        <taxon>Fungi</taxon>
        <taxon>Fungi incertae sedis</taxon>
        <taxon>Mucoromycota</taxon>
        <taxon>Glomeromycotina</taxon>
        <taxon>Glomeromycetes</taxon>
        <taxon>Diversisporales</taxon>
        <taxon>Acaulosporaceae</taxon>
        <taxon>Acaulospora</taxon>
    </lineage>
</organism>
<reference evidence="1" key="1">
    <citation type="submission" date="2021-06" db="EMBL/GenBank/DDBJ databases">
        <authorList>
            <person name="Kallberg Y."/>
            <person name="Tangrot J."/>
            <person name="Rosling A."/>
        </authorList>
    </citation>
    <scope>NUCLEOTIDE SEQUENCE</scope>
    <source>
        <strain evidence="1">CL356</strain>
    </source>
</reference>
<dbReference type="EMBL" id="CAJVPT010014518">
    <property type="protein sequence ID" value="CAG8605195.1"/>
    <property type="molecule type" value="Genomic_DNA"/>
</dbReference>
<evidence type="ECO:0000313" key="2">
    <source>
        <dbReference type="Proteomes" id="UP000789525"/>
    </source>
</evidence>
<sequence>SNVKMSHKSGALDIPNQQTKDTINASGSQLRLLEESNPQMADFINELGRLNNENGILKSVNKDLKDENSKLSLEYERAKIENARLKSLADKSILENDNLRKEMKLELERIQRGFRIELERKVEREVTKRVDTMLSSVQRRADINVIDNSWNNRICHTKNPSEPTKDSEWTGESEDQTMENEKMIDTGVGEDNRNNFRVNGYGCAINNLSTPLLLTRENDLGKRMDCGVTTARCKEAIETRADGSEKRMEAKASQDGCRYKIKVIQTKHA</sequence>
<evidence type="ECO:0000313" key="1">
    <source>
        <dbReference type="EMBL" id="CAG8605195.1"/>
    </source>
</evidence>